<dbReference type="Proteomes" id="UP000216438">
    <property type="component" value="Chromosome"/>
</dbReference>
<reference evidence="3" key="1">
    <citation type="submission" date="2016-06" db="EMBL/GenBank/DDBJ databases">
        <authorList>
            <person name="Chen W."/>
            <person name="Hasegawa D.K."/>
        </authorList>
    </citation>
    <scope>NUCLEOTIDE SEQUENCE [LARGE SCALE GENOMIC DNA]</scope>
    <source>
        <strain evidence="3">MEAM1</strain>
    </source>
</reference>
<dbReference type="OrthoDB" id="9766390at2"/>
<accession>A0A249DZ83</accession>
<dbReference type="PANTHER" id="PTHR30441:SF4">
    <property type="entry name" value="PROTEIN ASMA"/>
    <property type="match status" value="1"/>
</dbReference>
<dbReference type="GO" id="GO:0005886">
    <property type="term" value="C:plasma membrane"/>
    <property type="evidence" value="ECO:0007669"/>
    <property type="project" value="TreeGrafter"/>
</dbReference>
<gene>
    <name evidence="2" type="ORF">BA171_03770</name>
</gene>
<sequence>MKKLMTVFIIVLVLLAGGMTALVVLLNPNDFRGYLAQQIEKRSGYQLALEGDLRWHVWPQLSVISGQMSLTAPGAKKSIISAQNMRLDVELWPLLSHQLKVKQVSLKGAKINLIPESQPKTPKNLPTVSKKEVDSDHASTSNWKLGIDKVQLMDSLLIWQKEDEAQINVRNVNLDLVQNENKQVKISLLSQINRDQRDLTVSLKAAVDLHQYPQKWDADIQQLSYQLQGADLPVNGIKGTMTLQAQYDKPSEKLTFNQLNFSANNNHFIGNAEAVLSSIPTYLIRLRAQNINLDEILGWTSLKKDNTKNQSTPAVTVPTPVIATTTNNNEDLSQNLQVLRDFNTDFLLNIDQISYQGIKVKNIKLALKNHQGRLSLNPLSGELFEGNFLLNATADLTKKKMQMTLNPTLKNIDLKSLLQGLSLSPLISGKASLKGIFSGHGLNLQAFMTQWKGDAKIVMQPVQFNGVNIQQLIEQTVAKNMHVANVEKIYKPYTDIQKLESDLKLNAGKLEINHLKADSHFVSIKGKGIFNLPEQQSNMNLNVRLLQGFKGQADWIKTLQDIDVPLHIYGPWARLQYRIDVQSLLNKNLKGQFQKKLNHWFKERLNESR</sequence>
<proteinExistence type="predicted"/>
<evidence type="ECO:0000313" key="3">
    <source>
        <dbReference type="Proteomes" id="UP000216438"/>
    </source>
</evidence>
<dbReference type="AlphaFoldDB" id="A0A249DZ83"/>
<evidence type="ECO:0000259" key="1">
    <source>
        <dbReference type="Pfam" id="PF05170"/>
    </source>
</evidence>
<dbReference type="RefSeq" id="WP_016856781.1">
    <property type="nucleotide sequence ID" value="NZ_CP016303.1"/>
</dbReference>
<protein>
    <submittedName>
        <fullName evidence="2">Outer membrane assembly protein AsmA</fullName>
    </submittedName>
</protein>
<dbReference type="GO" id="GO:0090313">
    <property type="term" value="P:regulation of protein targeting to membrane"/>
    <property type="evidence" value="ECO:0007669"/>
    <property type="project" value="TreeGrafter"/>
</dbReference>
<organism evidence="2 3">
    <name type="scientific">Candidatus Hamiltonella defensa</name>
    <name type="common">Bemisia tabaci</name>
    <dbReference type="NCBI Taxonomy" id="672795"/>
    <lineage>
        <taxon>Bacteria</taxon>
        <taxon>Pseudomonadati</taxon>
        <taxon>Pseudomonadota</taxon>
        <taxon>Gammaproteobacteria</taxon>
        <taxon>Enterobacterales</taxon>
        <taxon>Enterobacteriaceae</taxon>
        <taxon>aphid secondary symbionts</taxon>
        <taxon>Candidatus Williamhamiltonella</taxon>
    </lineage>
</organism>
<reference evidence="2 3" key="2">
    <citation type="submission" date="2017-09" db="EMBL/GenBank/DDBJ databases">
        <title>The genome of whitefly Bemisia tabaci, a global crop pest, provides novel insights into virus transmission, host adaptation and insecticide resistance.</title>
        <authorList>
            <person name="Kaur N."/>
            <person name="Kliot A."/>
            <person name="Pinheiro P.V."/>
            <person name="Luan J."/>
            <person name="Zheng Y."/>
            <person name="Liu W."/>
            <person name="Sun H."/>
            <person name="Yang X."/>
            <person name="Xu Y."/>
            <person name="Luo Y."/>
            <person name="Kruse A."/>
            <person name="Fisher T.W."/>
            <person name="Nelson D.R."/>
            <person name="Elimelech M."/>
            <person name="MacCoss M."/>
            <person name="Johnson R."/>
            <person name="Cohen E."/>
            <person name="Hunter W.B."/>
            <person name="Brown J.K."/>
            <person name="Jander G."/>
            <person name="Cilia M."/>
            <person name="Douglas A.E."/>
            <person name="Ghanim M."/>
            <person name="Simmons A.M."/>
            <person name="Wintermantel W.M."/>
            <person name="Ling K.-S."/>
            <person name="Fei Z."/>
        </authorList>
    </citation>
    <scope>NUCLEOTIDE SEQUENCE [LARGE SCALE GENOMIC DNA]</scope>
    <source>
        <strain evidence="2 3">MEAM1</strain>
    </source>
</reference>
<evidence type="ECO:0000313" key="2">
    <source>
        <dbReference type="EMBL" id="ASX26217.1"/>
    </source>
</evidence>
<dbReference type="EMBL" id="CP016303">
    <property type="protein sequence ID" value="ASX26217.1"/>
    <property type="molecule type" value="Genomic_DNA"/>
</dbReference>
<dbReference type="Pfam" id="PF05170">
    <property type="entry name" value="AsmA"/>
    <property type="match status" value="1"/>
</dbReference>
<dbReference type="InterPro" id="IPR052894">
    <property type="entry name" value="AsmA-related"/>
</dbReference>
<name>A0A249DZ83_9ENTR</name>
<feature type="domain" description="AsmA" evidence="1">
    <location>
        <begin position="2"/>
        <end position="270"/>
    </location>
</feature>
<dbReference type="NCBIfam" id="NF008091">
    <property type="entry name" value="PRK10833.1"/>
    <property type="match status" value="1"/>
</dbReference>
<dbReference type="InterPro" id="IPR007844">
    <property type="entry name" value="AsmA"/>
</dbReference>
<dbReference type="PANTHER" id="PTHR30441">
    <property type="entry name" value="DUF748 DOMAIN-CONTAINING PROTEIN"/>
    <property type="match status" value="1"/>
</dbReference>